<evidence type="ECO:0000313" key="2">
    <source>
        <dbReference type="Proteomes" id="UP001158576"/>
    </source>
</evidence>
<dbReference type="Proteomes" id="UP001158576">
    <property type="component" value="Chromosome XSR"/>
</dbReference>
<dbReference type="InterPro" id="IPR037036">
    <property type="entry name" value="PDED_dom_sf"/>
</dbReference>
<dbReference type="Gene3D" id="2.70.50.40">
    <property type="entry name" value="GMP phosphodiesterase, delta subunit"/>
    <property type="match status" value="1"/>
</dbReference>
<proteinExistence type="predicted"/>
<reference evidence="1 2" key="1">
    <citation type="submission" date="2021-04" db="EMBL/GenBank/DDBJ databases">
        <authorList>
            <person name="Bliznina A."/>
        </authorList>
    </citation>
    <scope>NUCLEOTIDE SEQUENCE [LARGE SCALE GENOMIC DNA]</scope>
</reference>
<accession>A0ABN7SAZ6</accession>
<gene>
    <name evidence="1" type="ORF">OKIOD_LOCUS6225</name>
</gene>
<evidence type="ECO:0000313" key="1">
    <source>
        <dbReference type="EMBL" id="CAG5096540.1"/>
    </source>
</evidence>
<name>A0ABN7SAZ6_OIKDI</name>
<protein>
    <submittedName>
        <fullName evidence="1">Oidioi.mRNA.OKI2018_I69.XSR.g14667.t1.cds</fullName>
    </submittedName>
</protein>
<keyword evidence="2" id="KW-1185">Reference proteome</keyword>
<organism evidence="1 2">
    <name type="scientific">Oikopleura dioica</name>
    <name type="common">Tunicate</name>
    <dbReference type="NCBI Taxonomy" id="34765"/>
    <lineage>
        <taxon>Eukaryota</taxon>
        <taxon>Metazoa</taxon>
        <taxon>Chordata</taxon>
        <taxon>Tunicata</taxon>
        <taxon>Appendicularia</taxon>
        <taxon>Copelata</taxon>
        <taxon>Oikopleuridae</taxon>
        <taxon>Oikopleura</taxon>
    </lineage>
</organism>
<dbReference type="EMBL" id="OU015569">
    <property type="protein sequence ID" value="CAG5096540.1"/>
    <property type="molecule type" value="Genomic_DNA"/>
</dbReference>
<sequence>MKIDYLADKYFTPNAGPSNRLKKAKTENLTINDVSTLDHATSDFLISAERNVYGIMFTRFILRNMENNQTLIDVGIPKDETDLKYSDENASRFE</sequence>